<dbReference type="FunFam" id="3.30.70.270:FF:000001">
    <property type="entry name" value="Diguanylate cyclase domain protein"/>
    <property type="match status" value="1"/>
</dbReference>
<dbReference type="Pfam" id="PF00990">
    <property type="entry name" value="GGDEF"/>
    <property type="match status" value="1"/>
</dbReference>
<feature type="domain" description="GGDEF" evidence="2">
    <location>
        <begin position="300"/>
        <end position="431"/>
    </location>
</feature>
<dbReference type="PANTHER" id="PTHR46663:SF4">
    <property type="entry name" value="DIGUANYLATE CYCLASE DGCT-RELATED"/>
    <property type="match status" value="1"/>
</dbReference>
<dbReference type="NCBIfam" id="TIGR00254">
    <property type="entry name" value="GGDEF"/>
    <property type="match status" value="1"/>
</dbReference>
<reference evidence="3 4" key="1">
    <citation type="submission" date="2020-09" db="EMBL/GenBank/DDBJ databases">
        <title>Pseudoxanthomonas sp. CAU 1598 isolated from sand of Yaerae Beach.</title>
        <authorList>
            <person name="Kim W."/>
        </authorList>
    </citation>
    <scope>NUCLEOTIDE SEQUENCE [LARGE SCALE GENOMIC DNA]</scope>
    <source>
        <strain evidence="3 4">CAU 1598</strain>
    </source>
</reference>
<dbReference type="EMBL" id="JACYTR010000001">
    <property type="protein sequence ID" value="MBD8524214.1"/>
    <property type="molecule type" value="Genomic_DNA"/>
</dbReference>
<proteinExistence type="predicted"/>
<comment type="cofactor">
    <cofactor evidence="1">
        <name>Mg(2+)</name>
        <dbReference type="ChEBI" id="CHEBI:18420"/>
    </cofactor>
</comment>
<dbReference type="PANTHER" id="PTHR46663">
    <property type="entry name" value="DIGUANYLATE CYCLASE DGCT-RELATED"/>
    <property type="match status" value="1"/>
</dbReference>
<accession>A0AAW3ZFU8</accession>
<dbReference type="SMART" id="SM00267">
    <property type="entry name" value="GGDEF"/>
    <property type="match status" value="1"/>
</dbReference>
<dbReference type="Pfam" id="PF01590">
    <property type="entry name" value="GAF"/>
    <property type="match status" value="1"/>
</dbReference>
<name>A0AAW3ZFU8_9GAMM</name>
<keyword evidence="4" id="KW-1185">Reference proteome</keyword>
<gene>
    <name evidence="3" type="ORF">IFO71_00515</name>
</gene>
<dbReference type="InterPro" id="IPR000160">
    <property type="entry name" value="GGDEF_dom"/>
</dbReference>
<dbReference type="InterPro" id="IPR029016">
    <property type="entry name" value="GAF-like_dom_sf"/>
</dbReference>
<dbReference type="AlphaFoldDB" id="A0AAW3ZFU8"/>
<sequence length="446" mass="48867">MLICDTQGELLYCNPSASALLACDEHEVPPIPPQVRQAAAGQRGEFRVSADGHERIFSFVAVDLALDGVTLRLLQLDDMTARQRSERALKRRIEFERSIVSISAALMRADSATLDTCIEWCLGQVGQFFGVDRAYLFRISADGATMSNTHEWVASGISREAANLQEVPVETFPWLMQRFLEGRSIHVPRVDQLPPEAVAERTEFEREGIRSIVLAPMLTSGGLWGFVGFDAVRGSIDWTEDFELGLRLMAKMVVGTLQSVELSAKLTTMAFHDPLTGLANRQLLEDRLSGAVARVRRHGQCLSLLLLDLDDFKSVNDRFGHEAGDQLLKQAGARLLALVRDADTVARLGGDEFVTVLEGASAQQAEVIVQRTREAFEAPFEIAGHRLTVRPSIGLACSQPPHAAIDSLLREADMAMYRAKAGKKAPAQDAAGAASKQFDLVNLDQS</sequence>
<dbReference type="PROSITE" id="PS50887">
    <property type="entry name" value="GGDEF"/>
    <property type="match status" value="1"/>
</dbReference>
<dbReference type="Gene3D" id="3.30.450.40">
    <property type="match status" value="1"/>
</dbReference>
<organism evidence="3 4">
    <name type="scientific">Pseudomarimonas arenosa</name>
    <dbReference type="NCBI Taxonomy" id="2774145"/>
    <lineage>
        <taxon>Bacteria</taxon>
        <taxon>Pseudomonadati</taxon>
        <taxon>Pseudomonadota</taxon>
        <taxon>Gammaproteobacteria</taxon>
        <taxon>Lysobacterales</taxon>
        <taxon>Lysobacteraceae</taxon>
        <taxon>Pseudomarimonas</taxon>
    </lineage>
</organism>
<dbReference type="InterPro" id="IPR052163">
    <property type="entry name" value="DGC-Regulatory_Protein"/>
</dbReference>
<evidence type="ECO:0000259" key="2">
    <source>
        <dbReference type="PROSITE" id="PS50887"/>
    </source>
</evidence>
<dbReference type="SMART" id="SM00065">
    <property type="entry name" value="GAF"/>
    <property type="match status" value="1"/>
</dbReference>
<evidence type="ECO:0000256" key="1">
    <source>
        <dbReference type="ARBA" id="ARBA00001946"/>
    </source>
</evidence>
<dbReference type="SUPFAM" id="SSF55073">
    <property type="entry name" value="Nucleotide cyclase"/>
    <property type="match status" value="1"/>
</dbReference>
<dbReference type="InterPro" id="IPR035965">
    <property type="entry name" value="PAS-like_dom_sf"/>
</dbReference>
<evidence type="ECO:0000313" key="3">
    <source>
        <dbReference type="EMBL" id="MBD8524214.1"/>
    </source>
</evidence>
<dbReference type="SUPFAM" id="SSF55781">
    <property type="entry name" value="GAF domain-like"/>
    <property type="match status" value="1"/>
</dbReference>
<comment type="caution">
    <text evidence="3">The sequence shown here is derived from an EMBL/GenBank/DDBJ whole genome shotgun (WGS) entry which is preliminary data.</text>
</comment>
<dbReference type="CDD" id="cd01949">
    <property type="entry name" value="GGDEF"/>
    <property type="match status" value="1"/>
</dbReference>
<dbReference type="SUPFAM" id="SSF55785">
    <property type="entry name" value="PYP-like sensor domain (PAS domain)"/>
    <property type="match status" value="1"/>
</dbReference>
<protein>
    <submittedName>
        <fullName evidence="3">Diguanylate cyclase</fullName>
    </submittedName>
</protein>
<dbReference type="InterPro" id="IPR029787">
    <property type="entry name" value="Nucleotide_cyclase"/>
</dbReference>
<dbReference type="InterPro" id="IPR043128">
    <property type="entry name" value="Rev_trsase/Diguanyl_cyclase"/>
</dbReference>
<dbReference type="InterPro" id="IPR003018">
    <property type="entry name" value="GAF"/>
</dbReference>
<evidence type="ECO:0000313" key="4">
    <source>
        <dbReference type="Proteomes" id="UP000613768"/>
    </source>
</evidence>
<dbReference type="GO" id="GO:0003824">
    <property type="term" value="F:catalytic activity"/>
    <property type="evidence" value="ECO:0007669"/>
    <property type="project" value="UniProtKB-ARBA"/>
</dbReference>
<dbReference type="Proteomes" id="UP000613768">
    <property type="component" value="Unassembled WGS sequence"/>
</dbReference>
<dbReference type="Gene3D" id="3.30.70.270">
    <property type="match status" value="1"/>
</dbReference>